<gene>
    <name evidence="2" type="ORF">TGME49_289810</name>
</gene>
<evidence type="ECO:0000313" key="2">
    <source>
        <dbReference type="EMBL" id="EPT27977.1"/>
    </source>
</evidence>
<dbReference type="KEGG" id="tgo:TGME49_289810"/>
<evidence type="ECO:0000313" key="3">
    <source>
        <dbReference type="Proteomes" id="UP000001529"/>
    </source>
</evidence>
<dbReference type="Proteomes" id="UP000001529">
    <property type="component" value="Chromosome IX"/>
</dbReference>
<keyword evidence="3" id="KW-1185">Reference proteome</keyword>
<protein>
    <submittedName>
        <fullName evidence="2">Uncharacterized protein</fullName>
    </submittedName>
</protein>
<feature type="region of interest" description="Disordered" evidence="1">
    <location>
        <begin position="1"/>
        <end position="42"/>
    </location>
</feature>
<dbReference type="GeneID" id="7897784"/>
<feature type="compositionally biased region" description="Basic and acidic residues" evidence="1">
    <location>
        <begin position="15"/>
        <end position="42"/>
    </location>
</feature>
<proteinExistence type="predicted"/>
<evidence type="ECO:0000256" key="1">
    <source>
        <dbReference type="SAM" id="MobiDB-lite"/>
    </source>
</evidence>
<reference evidence="2" key="1">
    <citation type="submission" date="2013-04" db="EMBL/GenBank/DDBJ databases">
        <authorList>
            <person name="Sibley D."/>
            <person name="Venepally P."/>
            <person name="Karamycheva S."/>
            <person name="Hadjithomas M."/>
            <person name="Khan A."/>
            <person name="Brunk B."/>
            <person name="Roos D."/>
            <person name="Caler E."/>
            <person name="Lorenzi H."/>
        </authorList>
    </citation>
    <scope>NUCLEOTIDE SEQUENCE [LARGE SCALE GENOMIC DNA]</scope>
    <source>
        <strain evidence="2">ME49</strain>
    </source>
</reference>
<dbReference type="AlphaFoldDB" id="S8F024"/>
<dbReference type="RefSeq" id="XP_002368406.2">
    <property type="nucleotide sequence ID" value="XM_002368365.2"/>
</dbReference>
<sequence>MRRRESAGKLKRMERKTTGGRKEKQRGEGFREREENGSEKRHTEAFRVSLGSLLSGFLSSPADGVSPFLHCRRKDRKCRSSGINRERTEERRRTLFEFRRPPRSPQMLAMVSHISFFSVCLSLSGSRLACGDFSPDCRRWGGGFQHPFKRRRERISHEEAETDAVFSPLHRETIKNMERKSHSLLQLNNAGLSPQTGRRNTRLETLRVKRKCGVQTLHSNPTIEHRSSPSPAYIYIYIYICICSRYLRDVDGRSAFLFFRVLLESVTSQVASLLDEEPPSSDEETPSL</sequence>
<dbReference type="EMBL" id="CM002044">
    <property type="protein sequence ID" value="EPT27977.1"/>
    <property type="molecule type" value="Genomic_DNA"/>
</dbReference>
<accession>S8F024</accession>
<dbReference type="EMBL" id="KE138832">
    <property type="protein sequence ID" value="EPT27977.1"/>
    <property type="molecule type" value="Genomic_DNA"/>
</dbReference>
<organism evidence="2 3">
    <name type="scientific">Toxoplasma gondii (strain ATCC 50611 / Me49)</name>
    <dbReference type="NCBI Taxonomy" id="508771"/>
    <lineage>
        <taxon>Eukaryota</taxon>
        <taxon>Sar</taxon>
        <taxon>Alveolata</taxon>
        <taxon>Apicomplexa</taxon>
        <taxon>Conoidasida</taxon>
        <taxon>Coccidia</taxon>
        <taxon>Eucoccidiorida</taxon>
        <taxon>Eimeriorina</taxon>
        <taxon>Sarcocystidae</taxon>
        <taxon>Toxoplasma</taxon>
    </lineage>
</organism>
<name>S8F024_TOXGM</name>
<dbReference type="VEuPathDB" id="ToxoDB:TGME49_289810"/>